<proteinExistence type="predicted"/>
<accession>A0ABT8LYG4</accession>
<evidence type="ECO:0000256" key="2">
    <source>
        <dbReference type="ARBA" id="ARBA00022723"/>
    </source>
</evidence>
<organism evidence="9 10">
    <name type="scientific">Methanoculleus methanifontis</name>
    <dbReference type="NCBI Taxonomy" id="2584086"/>
    <lineage>
        <taxon>Archaea</taxon>
        <taxon>Methanobacteriati</taxon>
        <taxon>Methanobacteriota</taxon>
        <taxon>Stenosarchaea group</taxon>
        <taxon>Methanomicrobia</taxon>
        <taxon>Methanomicrobiales</taxon>
        <taxon>Methanomicrobiaceae</taxon>
        <taxon>Methanoculleus</taxon>
    </lineage>
</organism>
<keyword evidence="4" id="KW-0460">Magnesium</keyword>
<protein>
    <submittedName>
        <fullName evidence="9">Coenzyme F420-0:L-glutamate ligase</fullName>
        <ecNumber evidence="9">6.3.2.31</ecNumber>
    </submittedName>
</protein>
<dbReference type="Proteomes" id="UP001168423">
    <property type="component" value="Unassembled WGS sequence"/>
</dbReference>
<evidence type="ECO:0000256" key="6">
    <source>
        <dbReference type="ARBA" id="ARBA00023134"/>
    </source>
</evidence>
<dbReference type="Pfam" id="PF01996">
    <property type="entry name" value="F420_ligase"/>
    <property type="match status" value="1"/>
</dbReference>
<dbReference type="NCBIfam" id="TIGR01916">
    <property type="entry name" value="F420_cofE"/>
    <property type="match status" value="1"/>
</dbReference>
<dbReference type="RefSeq" id="WP_301676311.1">
    <property type="nucleotide sequence ID" value="NZ_VCYI01000001.1"/>
</dbReference>
<keyword evidence="1 9" id="KW-0436">Ligase</keyword>
<keyword evidence="5" id="KW-0630">Potassium</keyword>
<evidence type="ECO:0000313" key="10">
    <source>
        <dbReference type="Proteomes" id="UP001168423"/>
    </source>
</evidence>
<dbReference type="PANTHER" id="PTHR47917">
    <property type="match status" value="1"/>
</dbReference>
<gene>
    <name evidence="9" type="primary">cofE</name>
    <name evidence="9" type="ORF">FGW20_01360</name>
</gene>
<sequence length="268" mass="27878">MTTPSFSVYGLATPLLRPGDDVAEHLLSSVERSAVRGFETGDVVVVAESALATAENRVVQLADVEPSAKALRFAEEFDMDPRHAEVVLRESDRIVGGIPGFLLCLKNGTLLPNAGIDASNAPEGSLVLLPLDPDASAARIRATIAERSGADVGVIVIDSRTHAMRLGCSGVAIGCSGIPSVVDERGKKDLFGRELEVTKRAVADCIASAAELVMGEAGECVPAAVVRGVGLVVGDYTGVATIDASECLFMGVALHTDPSLLVKDNRES</sequence>
<keyword evidence="3" id="KW-0547">Nucleotide-binding</keyword>
<evidence type="ECO:0000259" key="8">
    <source>
        <dbReference type="Pfam" id="PF01996"/>
    </source>
</evidence>
<dbReference type="Gene3D" id="3.90.1660.10">
    <property type="entry name" value="CofE-like domain"/>
    <property type="match status" value="1"/>
</dbReference>
<reference evidence="9" key="1">
    <citation type="submission" date="2019-05" db="EMBL/GenBank/DDBJ databases">
        <title>Isolation and characterization of methanogens from the cold seep sediment at Four-Way Closure Ridge.</title>
        <authorList>
            <person name="You Y.-T."/>
            <person name="Chen S.-C."/>
            <person name="Zhang W.-L."/>
            <person name="Lai M.-C."/>
        </authorList>
    </citation>
    <scope>NUCLEOTIDE SEQUENCE</scope>
    <source>
        <strain evidence="9">FWC-SCC3</strain>
    </source>
</reference>
<keyword evidence="10" id="KW-1185">Reference proteome</keyword>
<dbReference type="EMBL" id="VCYI01000001">
    <property type="protein sequence ID" value="MDN7011707.1"/>
    <property type="molecule type" value="Genomic_DNA"/>
</dbReference>
<evidence type="ECO:0000256" key="5">
    <source>
        <dbReference type="ARBA" id="ARBA00022958"/>
    </source>
</evidence>
<keyword evidence="2" id="KW-0479">Metal-binding</keyword>
<dbReference type="PANTHER" id="PTHR47917:SF2">
    <property type="entry name" value="COENZYME F420:L-GLUTAMATE LIGASE-LIKE DOMAIN-CONTAINING PROTEIN"/>
    <property type="match status" value="1"/>
</dbReference>
<dbReference type="GO" id="GO:0052618">
    <property type="term" value="F:coenzyme F420-0:L-glutamate ligase activity"/>
    <property type="evidence" value="ECO:0007669"/>
    <property type="project" value="UniProtKB-EC"/>
</dbReference>
<name>A0ABT8LYG4_9EURY</name>
<dbReference type="SUPFAM" id="SSF144010">
    <property type="entry name" value="CofE-like"/>
    <property type="match status" value="1"/>
</dbReference>
<evidence type="ECO:0000256" key="3">
    <source>
        <dbReference type="ARBA" id="ARBA00022741"/>
    </source>
</evidence>
<keyword evidence="7" id="KW-0464">Manganese</keyword>
<dbReference type="InterPro" id="IPR008225">
    <property type="entry name" value="F420-0_g-glutamyl_ligase"/>
</dbReference>
<feature type="domain" description="Coenzyme F420:L-glutamate ligase-like" evidence="8">
    <location>
        <begin position="10"/>
        <end position="228"/>
    </location>
</feature>
<keyword evidence="6" id="KW-0342">GTP-binding</keyword>
<dbReference type="EC" id="6.3.2.31" evidence="9"/>
<evidence type="ECO:0000313" key="9">
    <source>
        <dbReference type="EMBL" id="MDN7011707.1"/>
    </source>
</evidence>
<evidence type="ECO:0000256" key="1">
    <source>
        <dbReference type="ARBA" id="ARBA00022598"/>
    </source>
</evidence>
<dbReference type="Gene3D" id="3.30.1330.100">
    <property type="entry name" value="CofE-like"/>
    <property type="match status" value="1"/>
</dbReference>
<dbReference type="InterPro" id="IPR002847">
    <property type="entry name" value="F420-0_gamma-glut_ligase-dom"/>
</dbReference>
<comment type="caution">
    <text evidence="9">The sequence shown here is derived from an EMBL/GenBank/DDBJ whole genome shotgun (WGS) entry which is preliminary data.</text>
</comment>
<evidence type="ECO:0000256" key="7">
    <source>
        <dbReference type="ARBA" id="ARBA00023211"/>
    </source>
</evidence>
<evidence type="ECO:0000256" key="4">
    <source>
        <dbReference type="ARBA" id="ARBA00022842"/>
    </source>
</evidence>